<evidence type="ECO:0000313" key="4">
    <source>
        <dbReference type="Proteomes" id="UP000255269"/>
    </source>
</evidence>
<evidence type="ECO:0000313" key="3">
    <source>
        <dbReference type="Proteomes" id="UP000037997"/>
    </source>
</evidence>
<dbReference type="Proteomes" id="UP000037997">
    <property type="component" value="Unassembled WGS sequence"/>
</dbReference>
<reference evidence="2 4" key="2">
    <citation type="submission" date="2018-06" db="EMBL/GenBank/DDBJ databases">
        <authorList>
            <consortium name="Pathogen Informatics"/>
            <person name="Doyle S."/>
        </authorList>
    </citation>
    <scope>NUCLEOTIDE SEQUENCE [LARGE SCALE GENOMIC DNA]</scope>
    <source>
        <strain evidence="2 4">NCTC13156</strain>
    </source>
</reference>
<accession>A0A0N1MPJ4</accession>
<gene>
    <name evidence="1" type="ORF">HPU229334_00170</name>
    <name evidence="2" type="ORF">NCTC13156_01723</name>
</gene>
<dbReference type="AlphaFoldDB" id="A0A0N1MPJ4"/>
<dbReference type="EMBL" id="JNOC01000102">
    <property type="protein sequence ID" value="KPH54745.1"/>
    <property type="molecule type" value="Genomic_DNA"/>
</dbReference>
<protein>
    <submittedName>
        <fullName evidence="1">Uncharacterized protein</fullName>
    </submittedName>
</protein>
<name>A0A0N1MPJ4_9HELI</name>
<dbReference type="EMBL" id="UGJF01000002">
    <property type="protein sequence ID" value="STQ88916.1"/>
    <property type="molecule type" value="Genomic_DNA"/>
</dbReference>
<proteinExistence type="predicted"/>
<dbReference type="Proteomes" id="UP000255269">
    <property type="component" value="Unassembled WGS sequence"/>
</dbReference>
<dbReference type="RefSeq" id="WP_054198680.1">
    <property type="nucleotide sequence ID" value="NZ_CAWUYM010000020.1"/>
</dbReference>
<organism evidence="1 3">
    <name type="scientific">Helicobacter pullorum</name>
    <dbReference type="NCBI Taxonomy" id="35818"/>
    <lineage>
        <taxon>Bacteria</taxon>
        <taxon>Pseudomonadati</taxon>
        <taxon>Campylobacterota</taxon>
        <taxon>Epsilonproteobacteria</taxon>
        <taxon>Campylobacterales</taxon>
        <taxon>Helicobacteraceae</taxon>
        <taxon>Helicobacter</taxon>
    </lineage>
</organism>
<reference evidence="1 3" key="1">
    <citation type="submission" date="2014-06" db="EMBL/GenBank/DDBJ databases">
        <title>Helicobacter pullorum isolates in fresh chicken meat - phenotypic and genotypic features.</title>
        <authorList>
            <person name="Borges V."/>
            <person name="Santos A."/>
            <person name="Correia C.B."/>
            <person name="Saraiva M."/>
            <person name="Menard A."/>
            <person name="Vieira L."/>
            <person name="Sampaio D.A."/>
            <person name="Gomes J.P."/>
            <person name="Oleastro M."/>
        </authorList>
    </citation>
    <scope>NUCLEOTIDE SEQUENCE [LARGE SCALE GENOMIC DNA]</scope>
    <source>
        <strain evidence="1 3">229334/12</strain>
    </source>
</reference>
<sequence>MNLTLHIENADTKLLNAIKSIIKLSPSTKLRIEELPTNETYKAIKECGKGNSKTYKDFKSYMLEVDNA</sequence>
<dbReference type="PATRIC" id="fig|35818.11.peg.33"/>
<evidence type="ECO:0000313" key="1">
    <source>
        <dbReference type="EMBL" id="KPH54745.1"/>
    </source>
</evidence>
<evidence type="ECO:0000313" key="2">
    <source>
        <dbReference type="EMBL" id="STQ88916.1"/>
    </source>
</evidence>